<organism evidence="6 7">
    <name type="scientific">Streptomyces polyrhachis</name>
    <dbReference type="NCBI Taxonomy" id="1282885"/>
    <lineage>
        <taxon>Bacteria</taxon>
        <taxon>Bacillati</taxon>
        <taxon>Actinomycetota</taxon>
        <taxon>Actinomycetes</taxon>
        <taxon>Kitasatosporales</taxon>
        <taxon>Streptomycetaceae</taxon>
        <taxon>Streptomyces</taxon>
    </lineage>
</organism>
<protein>
    <submittedName>
        <fullName evidence="6">ANTAR domain-containing protein</fullName>
    </submittedName>
</protein>
<dbReference type="Proteomes" id="UP001596413">
    <property type="component" value="Unassembled WGS sequence"/>
</dbReference>
<name>A0ABW2GE42_9ACTN</name>
<keyword evidence="1" id="KW-0808">Transferase</keyword>
<keyword evidence="7" id="KW-1185">Reference proteome</keyword>
<dbReference type="Gene3D" id="3.30.450.40">
    <property type="match status" value="1"/>
</dbReference>
<dbReference type="InterPro" id="IPR029016">
    <property type="entry name" value="GAF-like_dom_sf"/>
</dbReference>
<dbReference type="SMART" id="SM01012">
    <property type="entry name" value="ANTAR"/>
    <property type="match status" value="1"/>
</dbReference>
<dbReference type="InterPro" id="IPR005561">
    <property type="entry name" value="ANTAR"/>
</dbReference>
<dbReference type="InterPro" id="IPR012074">
    <property type="entry name" value="GAF_ANTAR"/>
</dbReference>
<evidence type="ECO:0000313" key="7">
    <source>
        <dbReference type="Proteomes" id="UP001596413"/>
    </source>
</evidence>
<dbReference type="RefSeq" id="WP_386411838.1">
    <property type="nucleotide sequence ID" value="NZ_JBHSZO010000004.1"/>
</dbReference>
<proteinExistence type="predicted"/>
<evidence type="ECO:0000313" key="6">
    <source>
        <dbReference type="EMBL" id="MFC7217274.1"/>
    </source>
</evidence>
<dbReference type="PROSITE" id="PS50921">
    <property type="entry name" value="ANTAR"/>
    <property type="match status" value="1"/>
</dbReference>
<evidence type="ECO:0000256" key="4">
    <source>
        <dbReference type="ARBA" id="ARBA00023163"/>
    </source>
</evidence>
<dbReference type="PIRSF" id="PIRSF036625">
    <property type="entry name" value="GAF_ANTAR"/>
    <property type="match status" value="1"/>
</dbReference>
<evidence type="ECO:0000256" key="2">
    <source>
        <dbReference type="ARBA" id="ARBA00022777"/>
    </source>
</evidence>
<evidence type="ECO:0000256" key="1">
    <source>
        <dbReference type="ARBA" id="ARBA00022679"/>
    </source>
</evidence>
<comment type="caution">
    <text evidence="6">The sequence shown here is derived from an EMBL/GenBank/DDBJ whole genome shotgun (WGS) entry which is preliminary data.</text>
</comment>
<keyword evidence="3" id="KW-0805">Transcription regulation</keyword>
<dbReference type="Gene3D" id="1.10.10.10">
    <property type="entry name" value="Winged helix-like DNA-binding domain superfamily/Winged helix DNA-binding domain"/>
    <property type="match status" value="1"/>
</dbReference>
<accession>A0ABW2GE42</accession>
<keyword evidence="2" id="KW-0418">Kinase</keyword>
<evidence type="ECO:0000256" key="3">
    <source>
        <dbReference type="ARBA" id="ARBA00023015"/>
    </source>
</evidence>
<dbReference type="Pfam" id="PF03861">
    <property type="entry name" value="ANTAR"/>
    <property type="match status" value="1"/>
</dbReference>
<reference evidence="7" key="1">
    <citation type="journal article" date="2019" name="Int. J. Syst. Evol. Microbiol.">
        <title>The Global Catalogue of Microorganisms (GCM) 10K type strain sequencing project: providing services to taxonomists for standard genome sequencing and annotation.</title>
        <authorList>
            <consortium name="The Broad Institute Genomics Platform"/>
            <consortium name="The Broad Institute Genome Sequencing Center for Infectious Disease"/>
            <person name="Wu L."/>
            <person name="Ma J."/>
        </authorList>
    </citation>
    <scope>NUCLEOTIDE SEQUENCE [LARGE SCALE GENOMIC DNA]</scope>
    <source>
        <strain evidence="7">CGMCC 1.13681</strain>
    </source>
</reference>
<dbReference type="SUPFAM" id="SSF55781">
    <property type="entry name" value="GAF domain-like"/>
    <property type="match status" value="1"/>
</dbReference>
<feature type="domain" description="ANTAR" evidence="5">
    <location>
        <begin position="168"/>
        <end position="229"/>
    </location>
</feature>
<dbReference type="InterPro" id="IPR003018">
    <property type="entry name" value="GAF"/>
</dbReference>
<dbReference type="SUPFAM" id="SSF52172">
    <property type="entry name" value="CheY-like"/>
    <property type="match status" value="1"/>
</dbReference>
<dbReference type="InterPro" id="IPR011006">
    <property type="entry name" value="CheY-like_superfamily"/>
</dbReference>
<dbReference type="InterPro" id="IPR036388">
    <property type="entry name" value="WH-like_DNA-bd_sf"/>
</dbReference>
<keyword evidence="4" id="KW-0804">Transcription</keyword>
<dbReference type="EMBL" id="JBHSZO010000004">
    <property type="protein sequence ID" value="MFC7217274.1"/>
    <property type="molecule type" value="Genomic_DNA"/>
</dbReference>
<gene>
    <name evidence="6" type="ORF">ACFQLX_03685</name>
</gene>
<sequence length="238" mass="25618">MTEHQLAATFVELAAAPEEHDRLPAFLGRFAGSCARLLGARTAVVLLTGREHEPAVAGALDPRLAALELEAAVRGEGPGALCVRQGRAVAEVGLTGAVARHRWPYYAPRAEQLGVHKAAAFPLLYGTERLGALILLRDTQPPPDAGTAALAQLLADAAALSLWRVRELTASRTLADQLQHALISRVLIEQAKGMLAARLSLPIDQSFQLLRDHARSHRRSLREVAREVIEGTLTIPLK</sequence>
<dbReference type="Pfam" id="PF13185">
    <property type="entry name" value="GAF_2"/>
    <property type="match status" value="1"/>
</dbReference>
<evidence type="ECO:0000259" key="5">
    <source>
        <dbReference type="PROSITE" id="PS50921"/>
    </source>
</evidence>